<dbReference type="Gene3D" id="1.20.920.20">
    <property type="match status" value="1"/>
</dbReference>
<dbReference type="Pfam" id="PF12781">
    <property type="entry name" value="AAA_9"/>
    <property type="match status" value="1"/>
</dbReference>
<evidence type="ECO:0000313" key="4">
    <source>
        <dbReference type="EMBL" id="KAK2951357.1"/>
    </source>
</evidence>
<organism evidence="4 5">
    <name type="scientific">Blattamonas nauphoetae</name>
    <dbReference type="NCBI Taxonomy" id="2049346"/>
    <lineage>
        <taxon>Eukaryota</taxon>
        <taxon>Metamonada</taxon>
        <taxon>Preaxostyla</taxon>
        <taxon>Oxymonadida</taxon>
        <taxon>Blattamonas</taxon>
    </lineage>
</organism>
<accession>A0ABQ9XL56</accession>
<proteinExistence type="predicted"/>
<evidence type="ECO:0000256" key="1">
    <source>
        <dbReference type="SAM" id="Coils"/>
    </source>
</evidence>
<dbReference type="PANTHER" id="PTHR22878">
    <property type="entry name" value="DYNEIN HEAVY CHAIN 6, AXONEMAL-LIKE-RELATED"/>
    <property type="match status" value="1"/>
</dbReference>
<feature type="coiled-coil region" evidence="1">
    <location>
        <begin position="46"/>
        <end position="89"/>
    </location>
</feature>
<dbReference type="PANTHER" id="PTHR22878:SF63">
    <property type="entry name" value="DYNEIN AXONEMAL HEAVY CHAIN 10"/>
    <property type="match status" value="1"/>
</dbReference>
<evidence type="ECO:0000313" key="5">
    <source>
        <dbReference type="Proteomes" id="UP001281761"/>
    </source>
</evidence>
<keyword evidence="5" id="KW-1185">Reference proteome</keyword>
<comment type="caution">
    <text evidence="4">The sequence shown here is derived from an EMBL/GenBank/DDBJ whole genome shotgun (WGS) entry which is preliminary data.</text>
</comment>
<keyword evidence="1" id="KW-0175">Coiled coil</keyword>
<evidence type="ECO:0000259" key="3">
    <source>
        <dbReference type="Pfam" id="PF12781"/>
    </source>
</evidence>
<feature type="domain" description="Dynein heavy chain coiled coil stalk" evidence="2">
    <location>
        <begin position="36"/>
        <end position="316"/>
    </location>
</feature>
<sequence length="453" mass="51568">MIIASPSNWIRGAIQCNDLVNQIEQRTLEVKQRTEDVEKKKKALWAEQERIVVDKQEAERELAEAAPALEAAAEALRSLERNKASIDEMRAYNTPPLPVKQVCECVAIVLGESDLSWENVRGMLKSADFFKNLIGYDTAVLLKKESIMSRVKPRLKDQDPETLKKKTSVAAGYLLEWVVALSGWYDKAKIVQPKKERVEAAEAKLKHSEQEINKAEEDIASLNKELLTLADALKLKVEEQAKLKKQLAQMERQLSAAGRLIAALSTEKVRWAKQLEDINFKQELLVGDCLLTAAFLSYAGPFSNEFRQRMVYNEWKDDILERHIPLSDPFKIETLLTDDVEISLWASESLPGDELSIQNGILTSRSSRFPLCIDPQEQAVKWIRRHEADNELIRTSFNSDFLPQLRRAIMFGRPILFENVEEYIDPILDPVLEKDVASSIHNQTGPSTYERVP</sequence>
<dbReference type="Proteomes" id="UP001281761">
    <property type="component" value="Unassembled WGS sequence"/>
</dbReference>
<dbReference type="EMBL" id="JARBJD010000120">
    <property type="protein sequence ID" value="KAK2951357.1"/>
    <property type="molecule type" value="Genomic_DNA"/>
</dbReference>
<gene>
    <name evidence="4" type="ORF">BLNAU_13736</name>
</gene>
<reference evidence="4 5" key="1">
    <citation type="journal article" date="2022" name="bioRxiv">
        <title>Genomics of Preaxostyla Flagellates Illuminates Evolutionary Transitions and the Path Towards Mitochondrial Loss.</title>
        <authorList>
            <person name="Novak L.V.F."/>
            <person name="Treitli S.C."/>
            <person name="Pyrih J."/>
            <person name="Halakuc P."/>
            <person name="Pipaliya S.V."/>
            <person name="Vacek V."/>
            <person name="Brzon O."/>
            <person name="Soukal P."/>
            <person name="Eme L."/>
            <person name="Dacks J.B."/>
            <person name="Karnkowska A."/>
            <person name="Elias M."/>
            <person name="Hampl V."/>
        </authorList>
    </citation>
    <scope>NUCLEOTIDE SEQUENCE [LARGE SCALE GENOMIC DNA]</scope>
    <source>
        <strain evidence="4">NAU3</strain>
        <tissue evidence="4">Gut</tissue>
    </source>
</reference>
<dbReference type="InterPro" id="IPR024743">
    <property type="entry name" value="Dynein_HC_stalk"/>
</dbReference>
<feature type="domain" description="Dynein heavy chain ATP-binding dynein motor region" evidence="3">
    <location>
        <begin position="345"/>
        <end position="439"/>
    </location>
</feature>
<feature type="coiled-coil region" evidence="1">
    <location>
        <begin position="191"/>
        <end position="267"/>
    </location>
</feature>
<name>A0ABQ9XL56_9EUKA</name>
<evidence type="ECO:0000259" key="2">
    <source>
        <dbReference type="Pfam" id="PF12777"/>
    </source>
</evidence>
<dbReference type="InterPro" id="IPR027417">
    <property type="entry name" value="P-loop_NTPase"/>
</dbReference>
<dbReference type="Gene3D" id="3.40.50.300">
    <property type="entry name" value="P-loop containing nucleotide triphosphate hydrolases"/>
    <property type="match status" value="1"/>
</dbReference>
<protein>
    <submittedName>
        <fullName evidence="4">Dynein axonemal heavy chain 10</fullName>
    </submittedName>
</protein>
<dbReference type="InterPro" id="IPR035706">
    <property type="entry name" value="AAA_9"/>
</dbReference>
<dbReference type="Pfam" id="PF12777">
    <property type="entry name" value="MT"/>
    <property type="match status" value="1"/>
</dbReference>
<dbReference type="InterPro" id="IPR026983">
    <property type="entry name" value="DHC"/>
</dbReference>